<protein>
    <submittedName>
        <fullName evidence="1">Uncharacterized protein</fullName>
    </submittedName>
</protein>
<evidence type="ECO:0000313" key="2">
    <source>
        <dbReference type="Proteomes" id="UP000634136"/>
    </source>
</evidence>
<evidence type="ECO:0000313" key="1">
    <source>
        <dbReference type="EMBL" id="KAF7801609.1"/>
    </source>
</evidence>
<reference evidence="1" key="1">
    <citation type="submission" date="2020-09" db="EMBL/GenBank/DDBJ databases">
        <title>Genome-Enabled Discovery of Anthraquinone Biosynthesis in Senna tora.</title>
        <authorList>
            <person name="Kang S.-H."/>
            <person name="Pandey R.P."/>
            <person name="Lee C.-M."/>
            <person name="Sim J.-S."/>
            <person name="Jeong J.-T."/>
            <person name="Choi B.-S."/>
            <person name="Jung M."/>
            <person name="Ginzburg D."/>
            <person name="Zhao K."/>
            <person name="Won S.Y."/>
            <person name="Oh T.-J."/>
            <person name="Yu Y."/>
            <person name="Kim N.-H."/>
            <person name="Lee O.R."/>
            <person name="Lee T.-H."/>
            <person name="Bashyal P."/>
            <person name="Kim T.-S."/>
            <person name="Lee W.-H."/>
            <person name="Kawkins C."/>
            <person name="Kim C.-K."/>
            <person name="Kim J.S."/>
            <person name="Ahn B.O."/>
            <person name="Rhee S.Y."/>
            <person name="Sohng J.K."/>
        </authorList>
    </citation>
    <scope>NUCLEOTIDE SEQUENCE</scope>
    <source>
        <tissue evidence="1">Leaf</tissue>
    </source>
</reference>
<dbReference type="Proteomes" id="UP000634136">
    <property type="component" value="Unassembled WGS sequence"/>
</dbReference>
<comment type="caution">
    <text evidence="1">The sequence shown here is derived from an EMBL/GenBank/DDBJ whole genome shotgun (WGS) entry which is preliminary data.</text>
</comment>
<accession>A0A834SE43</accession>
<dbReference type="AlphaFoldDB" id="A0A834SE43"/>
<dbReference type="EMBL" id="JAAIUW010000013">
    <property type="protein sequence ID" value="KAF7801609.1"/>
    <property type="molecule type" value="Genomic_DNA"/>
</dbReference>
<organism evidence="1 2">
    <name type="scientific">Senna tora</name>
    <dbReference type="NCBI Taxonomy" id="362788"/>
    <lineage>
        <taxon>Eukaryota</taxon>
        <taxon>Viridiplantae</taxon>
        <taxon>Streptophyta</taxon>
        <taxon>Embryophyta</taxon>
        <taxon>Tracheophyta</taxon>
        <taxon>Spermatophyta</taxon>
        <taxon>Magnoliopsida</taxon>
        <taxon>eudicotyledons</taxon>
        <taxon>Gunneridae</taxon>
        <taxon>Pentapetalae</taxon>
        <taxon>rosids</taxon>
        <taxon>fabids</taxon>
        <taxon>Fabales</taxon>
        <taxon>Fabaceae</taxon>
        <taxon>Caesalpinioideae</taxon>
        <taxon>Cassia clade</taxon>
        <taxon>Senna</taxon>
    </lineage>
</organism>
<sequence>MYIHIHLRKNKDNTDCNISHNRVPGVLYVPAKTKLSVRIGLGKYCGQDDMLSWLPIALWFAGEQKSASSPRSVETTALIVVYFGHNWLLRVQIVWLCVHHAHRPRLPWVHMPPPADSEGALRLLVSGISGCACTGCHCPRTSFAFQLAGSSCLYHHVKKLYLDRKRLLEFGFLWLGNGRPH</sequence>
<gene>
    <name evidence="1" type="ORF">G2W53_040720</name>
</gene>
<proteinExistence type="predicted"/>
<name>A0A834SE43_9FABA</name>
<keyword evidence="2" id="KW-1185">Reference proteome</keyword>